<dbReference type="CDD" id="cd07041">
    <property type="entry name" value="STAS_RsbR_RsbS_like"/>
    <property type="match status" value="1"/>
</dbReference>
<dbReference type="AlphaFoldDB" id="A0A161QNK9"/>
<comment type="caution">
    <text evidence="3">The sequence shown here is derived from an EMBL/GenBank/DDBJ whole genome shotgun (WGS) entry which is preliminary data.</text>
</comment>
<dbReference type="PANTHER" id="PTHR33745">
    <property type="entry name" value="RSBT ANTAGONIST PROTEIN RSBS-RELATED"/>
    <property type="match status" value="1"/>
</dbReference>
<dbReference type="STRING" id="519424.AZF04_04090"/>
<dbReference type="InterPro" id="IPR051932">
    <property type="entry name" value="Bact_StressResp_Reg"/>
</dbReference>
<feature type="domain" description="STAS" evidence="2">
    <location>
        <begin position="161"/>
        <end position="272"/>
    </location>
</feature>
<sequence>MNSFYHYLKTEIPNLTEQWYEQLDKSLDGVYGTTDERQIEKLKEHNRQFHQNFAELFNEESGEMTTRLNKWINEIATDKAHLNTPLDQIIGEFFNVQEQYFQIVQQYIETLSDSPTHREVQGLNHVIFTTFNSIIREFSRRNIIESEKLLKSQQEMILELSSPVITVMEGIAILPLVGDIDTHRAQVIFDKTLAQCNEMQVQQLVIDLSGVAIVDTMVASKIFQVIEGLRLIGTEASLTGIRPEIAQTAVQLGINFKSVSTYSSLAQYFAVNNVLNQ</sequence>
<name>A0A161QNK9_9BACI</name>
<dbReference type="EMBL" id="LTAO01000012">
    <property type="protein sequence ID" value="KYG31963.1"/>
    <property type="molecule type" value="Genomic_DNA"/>
</dbReference>
<dbReference type="InterPro" id="IPR036513">
    <property type="entry name" value="STAS_dom_sf"/>
</dbReference>
<evidence type="ECO:0000259" key="2">
    <source>
        <dbReference type="PROSITE" id="PS50801"/>
    </source>
</evidence>
<dbReference type="Gene3D" id="3.30.750.24">
    <property type="entry name" value="STAS domain"/>
    <property type="match status" value="1"/>
</dbReference>
<dbReference type="SUPFAM" id="SSF52091">
    <property type="entry name" value="SpoIIaa-like"/>
    <property type="match status" value="1"/>
</dbReference>
<dbReference type="OrthoDB" id="9800154at2"/>
<organism evidence="3 4">
    <name type="scientific">Alkalihalobacillus trypoxylicola</name>
    <dbReference type="NCBI Taxonomy" id="519424"/>
    <lineage>
        <taxon>Bacteria</taxon>
        <taxon>Bacillati</taxon>
        <taxon>Bacillota</taxon>
        <taxon>Bacilli</taxon>
        <taxon>Bacillales</taxon>
        <taxon>Bacillaceae</taxon>
        <taxon>Alkalihalobacillus</taxon>
    </lineage>
</organism>
<dbReference type="PROSITE" id="PS50801">
    <property type="entry name" value="STAS"/>
    <property type="match status" value="1"/>
</dbReference>
<evidence type="ECO:0000313" key="4">
    <source>
        <dbReference type="Proteomes" id="UP000075806"/>
    </source>
</evidence>
<dbReference type="Pfam" id="PF01740">
    <property type="entry name" value="STAS"/>
    <property type="match status" value="1"/>
</dbReference>
<dbReference type="Proteomes" id="UP000075806">
    <property type="component" value="Unassembled WGS sequence"/>
</dbReference>
<proteinExistence type="predicted"/>
<evidence type="ECO:0000256" key="1">
    <source>
        <dbReference type="ARBA" id="ARBA00022553"/>
    </source>
</evidence>
<dbReference type="RefSeq" id="WP_061948317.1">
    <property type="nucleotide sequence ID" value="NZ_LTAO01000012.1"/>
</dbReference>
<reference evidence="3" key="1">
    <citation type="submission" date="2016-02" db="EMBL/GenBank/DDBJ databases">
        <title>Genome sequence of Bacillus trypoxylicola KCTC 13244(T).</title>
        <authorList>
            <person name="Jeong H."/>
            <person name="Park S.-H."/>
            <person name="Choi S.-K."/>
        </authorList>
    </citation>
    <scope>NUCLEOTIDE SEQUENCE [LARGE SCALE GENOMIC DNA]</scope>
    <source>
        <strain evidence="3">KCTC 13244</strain>
    </source>
</reference>
<accession>A0A161QNK9</accession>
<gene>
    <name evidence="3" type="ORF">AZF04_04090</name>
</gene>
<keyword evidence="4" id="KW-1185">Reference proteome</keyword>
<protein>
    <submittedName>
        <fullName evidence="3">Anti-anti-sigma factor</fullName>
    </submittedName>
</protein>
<dbReference type="PANTHER" id="PTHR33745:SF3">
    <property type="entry name" value="RSBT CO-ANTAGONIST PROTEIN RSBRC"/>
    <property type="match status" value="1"/>
</dbReference>
<dbReference type="InterPro" id="IPR002645">
    <property type="entry name" value="STAS_dom"/>
</dbReference>
<keyword evidence="1" id="KW-0597">Phosphoprotein</keyword>
<evidence type="ECO:0000313" key="3">
    <source>
        <dbReference type="EMBL" id="KYG31963.1"/>
    </source>
</evidence>